<dbReference type="InterPro" id="IPR000160">
    <property type="entry name" value="GGDEF_dom"/>
</dbReference>
<dbReference type="AlphaFoldDB" id="A0A5R8XXR3"/>
<accession>A0A5R8XXR3</accession>
<dbReference type="EC" id="2.7.7.65" evidence="1"/>
<dbReference type="CDD" id="cd17536">
    <property type="entry name" value="REC_YesN-like"/>
    <property type="match status" value="1"/>
</dbReference>
<dbReference type="Pfam" id="PF00072">
    <property type="entry name" value="Response_reg"/>
    <property type="match status" value="1"/>
</dbReference>
<dbReference type="SUPFAM" id="SSF52172">
    <property type="entry name" value="CheY-like"/>
    <property type="match status" value="1"/>
</dbReference>
<dbReference type="SMART" id="SM00267">
    <property type="entry name" value="GGDEF"/>
    <property type="match status" value="1"/>
</dbReference>
<evidence type="ECO:0000259" key="4">
    <source>
        <dbReference type="PROSITE" id="PS50110"/>
    </source>
</evidence>
<feature type="domain" description="GGDEF" evidence="5">
    <location>
        <begin position="301"/>
        <end position="430"/>
    </location>
</feature>
<dbReference type="InterPro" id="IPR011006">
    <property type="entry name" value="CheY-like_superfamily"/>
</dbReference>
<dbReference type="InterPro" id="IPR043128">
    <property type="entry name" value="Rev_trsase/Diguanyl_cyclase"/>
</dbReference>
<feature type="modified residue" description="4-aspartylphosphate" evidence="3">
    <location>
        <position position="56"/>
    </location>
</feature>
<dbReference type="EMBL" id="VANU01000008">
    <property type="protein sequence ID" value="TLP35540.1"/>
    <property type="molecule type" value="Genomic_DNA"/>
</dbReference>
<proteinExistence type="predicted"/>
<dbReference type="InterPro" id="IPR050469">
    <property type="entry name" value="Diguanylate_Cyclase"/>
</dbReference>
<feature type="domain" description="Response regulatory" evidence="4">
    <location>
        <begin position="7"/>
        <end position="121"/>
    </location>
</feature>
<dbReference type="SUPFAM" id="SSF55073">
    <property type="entry name" value="Nucleotide cyclase"/>
    <property type="match status" value="1"/>
</dbReference>
<name>A0A5R8XXR3_9BACT</name>
<sequence length="430" mass="50226">MNKTDFSILYAEDDQLVSQMLSSVLEDYFKNVYAAKDGQEALEIYEKEQIDIVLTDIRMPNLNGMELIKTIREKNKDIPIIVCSAHNDTQYLLESIQYKIDRYIIKPIDLDILEEVLEKTLDLLNIKKKIEKLQEKVSKQNDFLHMVLNTQATMIALFNKNCELTFANKTLLDFYLSENLEELKKEYQAIEKTFIENDNYFHIGKVKENENWIESLKKATPSERIVSILCHKTMGIKAFKITIAQHEETIVLTFTDISETFLKQLQLKDKTIHDKLTGAFNREYFEDNYEKLISKFVDETYSFGIAILDIDYFKNVNDTYGHDVGDNILVDFVKIIKKYSRMDDYLIRWGGEEFIFILKIKNYTDLEISLEKLRKNIENSNFSKNIKLTCSCGGTIHSLNEDIKDTIKRADEALYNAKSAGRNKVIIKEF</sequence>
<comment type="caution">
    <text evidence="6">The sequence shown here is derived from an EMBL/GenBank/DDBJ whole genome shotgun (WGS) entry which is preliminary data.</text>
</comment>
<dbReference type="NCBIfam" id="TIGR00254">
    <property type="entry name" value="GGDEF"/>
    <property type="match status" value="1"/>
</dbReference>
<dbReference type="GO" id="GO:0000160">
    <property type="term" value="P:phosphorelay signal transduction system"/>
    <property type="evidence" value="ECO:0007669"/>
    <property type="project" value="InterPro"/>
</dbReference>
<organism evidence="6 7">
    <name type="scientific">Arcobacter arenosus</name>
    <dbReference type="NCBI Taxonomy" id="2576037"/>
    <lineage>
        <taxon>Bacteria</taxon>
        <taxon>Pseudomonadati</taxon>
        <taxon>Campylobacterota</taxon>
        <taxon>Epsilonproteobacteria</taxon>
        <taxon>Campylobacterales</taxon>
        <taxon>Arcobacteraceae</taxon>
        <taxon>Arcobacter</taxon>
    </lineage>
</organism>
<dbReference type="OrthoDB" id="5413461at2"/>
<comment type="catalytic activity">
    <reaction evidence="2">
        <text>2 GTP = 3',3'-c-di-GMP + 2 diphosphate</text>
        <dbReference type="Rhea" id="RHEA:24898"/>
        <dbReference type="ChEBI" id="CHEBI:33019"/>
        <dbReference type="ChEBI" id="CHEBI:37565"/>
        <dbReference type="ChEBI" id="CHEBI:58805"/>
        <dbReference type="EC" id="2.7.7.65"/>
    </reaction>
</comment>
<dbReference type="PROSITE" id="PS50887">
    <property type="entry name" value="GGDEF"/>
    <property type="match status" value="1"/>
</dbReference>
<dbReference type="PANTHER" id="PTHR45138:SF9">
    <property type="entry name" value="DIGUANYLATE CYCLASE DGCM-RELATED"/>
    <property type="match status" value="1"/>
</dbReference>
<evidence type="ECO:0000259" key="5">
    <source>
        <dbReference type="PROSITE" id="PS50887"/>
    </source>
</evidence>
<evidence type="ECO:0000256" key="1">
    <source>
        <dbReference type="ARBA" id="ARBA00012528"/>
    </source>
</evidence>
<dbReference type="Gene3D" id="3.30.70.270">
    <property type="match status" value="1"/>
</dbReference>
<dbReference type="InterPro" id="IPR029787">
    <property type="entry name" value="Nucleotide_cyclase"/>
</dbReference>
<keyword evidence="7" id="KW-1185">Reference proteome</keyword>
<dbReference type="FunFam" id="3.30.70.270:FF:000001">
    <property type="entry name" value="Diguanylate cyclase domain protein"/>
    <property type="match status" value="1"/>
</dbReference>
<evidence type="ECO:0000313" key="6">
    <source>
        <dbReference type="EMBL" id="TLP35540.1"/>
    </source>
</evidence>
<dbReference type="InterPro" id="IPR001789">
    <property type="entry name" value="Sig_transdc_resp-reg_receiver"/>
</dbReference>
<dbReference type="CDD" id="cd01949">
    <property type="entry name" value="GGDEF"/>
    <property type="match status" value="1"/>
</dbReference>
<dbReference type="PROSITE" id="PS50110">
    <property type="entry name" value="RESPONSE_REGULATORY"/>
    <property type="match status" value="1"/>
</dbReference>
<evidence type="ECO:0000313" key="7">
    <source>
        <dbReference type="Proteomes" id="UP000308901"/>
    </source>
</evidence>
<gene>
    <name evidence="6" type="ORF">FDK22_14925</name>
</gene>
<reference evidence="6 7" key="1">
    <citation type="submission" date="2019-05" db="EMBL/GenBank/DDBJ databases">
        <title>Arcobacter sp. nov., isolated from sea sediment.</title>
        <authorList>
            <person name="Kim W."/>
        </authorList>
    </citation>
    <scope>NUCLEOTIDE SEQUENCE [LARGE SCALE GENOMIC DNA]</scope>
    <source>
        <strain evidence="6 7">CAU 1517</strain>
    </source>
</reference>
<dbReference type="RefSeq" id="WP_138153787.1">
    <property type="nucleotide sequence ID" value="NZ_VANU01000008.1"/>
</dbReference>
<dbReference type="SMART" id="SM00448">
    <property type="entry name" value="REC"/>
    <property type="match status" value="1"/>
</dbReference>
<evidence type="ECO:0000256" key="2">
    <source>
        <dbReference type="ARBA" id="ARBA00034247"/>
    </source>
</evidence>
<keyword evidence="3" id="KW-0597">Phosphoprotein</keyword>
<dbReference type="GO" id="GO:0052621">
    <property type="term" value="F:diguanylate cyclase activity"/>
    <property type="evidence" value="ECO:0007669"/>
    <property type="project" value="UniProtKB-EC"/>
</dbReference>
<dbReference type="Gene3D" id="3.40.50.2300">
    <property type="match status" value="1"/>
</dbReference>
<dbReference type="PANTHER" id="PTHR45138">
    <property type="entry name" value="REGULATORY COMPONENTS OF SENSORY TRANSDUCTION SYSTEM"/>
    <property type="match status" value="1"/>
</dbReference>
<dbReference type="Pfam" id="PF00990">
    <property type="entry name" value="GGDEF"/>
    <property type="match status" value="1"/>
</dbReference>
<dbReference type="Proteomes" id="UP000308901">
    <property type="component" value="Unassembled WGS sequence"/>
</dbReference>
<protein>
    <recommendedName>
        <fullName evidence="1">diguanylate cyclase</fullName>
        <ecNumber evidence="1">2.7.7.65</ecNumber>
    </recommendedName>
</protein>
<evidence type="ECO:0000256" key="3">
    <source>
        <dbReference type="PROSITE-ProRule" id="PRU00169"/>
    </source>
</evidence>